<feature type="signal peptide" evidence="3">
    <location>
        <begin position="1"/>
        <end position="26"/>
    </location>
</feature>
<dbReference type="CDD" id="cd00303">
    <property type="entry name" value="retropepsin_like"/>
    <property type="match status" value="1"/>
</dbReference>
<evidence type="ECO:0000313" key="5">
    <source>
        <dbReference type="EMBL" id="GEU56218.1"/>
    </source>
</evidence>
<dbReference type="GO" id="GO:0003964">
    <property type="term" value="F:RNA-directed DNA polymerase activity"/>
    <property type="evidence" value="ECO:0007669"/>
    <property type="project" value="UniProtKB-KW"/>
</dbReference>
<keyword evidence="1" id="KW-0479">Metal-binding</keyword>
<dbReference type="EMBL" id="BKCJ010003625">
    <property type="protein sequence ID" value="GEU56218.1"/>
    <property type="molecule type" value="Genomic_DNA"/>
</dbReference>
<dbReference type="Pfam" id="PF00098">
    <property type="entry name" value="zf-CCHC"/>
    <property type="match status" value="1"/>
</dbReference>
<name>A0A6L2L3H8_TANCI</name>
<reference evidence="5" key="1">
    <citation type="journal article" date="2019" name="Sci. Rep.">
        <title>Draft genome of Tanacetum cinerariifolium, the natural source of mosquito coil.</title>
        <authorList>
            <person name="Yamashiro T."/>
            <person name="Shiraishi A."/>
            <person name="Satake H."/>
            <person name="Nakayama K."/>
        </authorList>
    </citation>
    <scope>NUCLEOTIDE SEQUENCE</scope>
</reference>
<keyword evidence="1" id="KW-0862">Zinc</keyword>
<dbReference type="InterPro" id="IPR053134">
    <property type="entry name" value="RNA-dir_DNA_polymerase"/>
</dbReference>
<dbReference type="InterPro" id="IPR036875">
    <property type="entry name" value="Znf_CCHC_sf"/>
</dbReference>
<dbReference type="InterPro" id="IPR021109">
    <property type="entry name" value="Peptidase_aspartic_dom_sf"/>
</dbReference>
<feature type="compositionally biased region" description="Basic and acidic residues" evidence="2">
    <location>
        <begin position="91"/>
        <end position="100"/>
    </location>
</feature>
<keyword evidence="5" id="KW-0548">Nucleotidyltransferase</keyword>
<dbReference type="PANTHER" id="PTHR24559">
    <property type="entry name" value="TRANSPOSON TY3-I GAG-POL POLYPROTEIN"/>
    <property type="match status" value="1"/>
</dbReference>
<feature type="compositionally biased region" description="Low complexity" evidence="2">
    <location>
        <begin position="225"/>
        <end position="235"/>
    </location>
</feature>
<feature type="chain" id="PRO_5026745231" evidence="3">
    <location>
        <begin position="27"/>
        <end position="960"/>
    </location>
</feature>
<dbReference type="AlphaFoldDB" id="A0A6L2L3H8"/>
<dbReference type="SUPFAM" id="SSF50630">
    <property type="entry name" value="Acid proteases"/>
    <property type="match status" value="1"/>
</dbReference>
<comment type="caution">
    <text evidence="5">The sequence shown here is derived from an EMBL/GenBank/DDBJ whole genome shotgun (WGS) entry which is preliminary data.</text>
</comment>
<dbReference type="Gene3D" id="3.30.70.270">
    <property type="match status" value="1"/>
</dbReference>
<evidence type="ECO:0000256" key="2">
    <source>
        <dbReference type="SAM" id="MobiDB-lite"/>
    </source>
</evidence>
<dbReference type="Pfam" id="PF08284">
    <property type="entry name" value="RVP_2"/>
    <property type="match status" value="1"/>
</dbReference>
<feature type="region of interest" description="Disordered" evidence="2">
    <location>
        <begin position="156"/>
        <end position="198"/>
    </location>
</feature>
<keyword evidence="3" id="KW-0732">Signal</keyword>
<dbReference type="InterPro" id="IPR000477">
    <property type="entry name" value="RT_dom"/>
</dbReference>
<gene>
    <name evidence="5" type="ORF">Tci_028196</name>
</gene>
<dbReference type="InterPro" id="IPR001878">
    <property type="entry name" value="Znf_CCHC"/>
</dbReference>
<keyword evidence="1" id="KW-0863">Zinc-finger</keyword>
<dbReference type="InterPro" id="IPR043502">
    <property type="entry name" value="DNA/RNA_pol_sf"/>
</dbReference>
<dbReference type="Gene3D" id="4.10.60.10">
    <property type="entry name" value="Zinc finger, CCHC-type"/>
    <property type="match status" value="1"/>
</dbReference>
<dbReference type="Gene3D" id="2.40.70.10">
    <property type="entry name" value="Acid Proteases"/>
    <property type="match status" value="1"/>
</dbReference>
<feature type="domain" description="CCHC-type" evidence="4">
    <location>
        <begin position="584"/>
        <end position="599"/>
    </location>
</feature>
<dbReference type="Gene3D" id="3.10.10.10">
    <property type="entry name" value="HIV Type 1 Reverse Transcriptase, subunit A, domain 1"/>
    <property type="match status" value="1"/>
</dbReference>
<proteinExistence type="predicted"/>
<keyword evidence="5" id="KW-0695">RNA-directed DNA polymerase</keyword>
<feature type="compositionally biased region" description="Low complexity" evidence="2">
    <location>
        <begin position="156"/>
        <end position="185"/>
    </location>
</feature>
<dbReference type="CDD" id="cd01647">
    <property type="entry name" value="RT_LTR"/>
    <property type="match status" value="1"/>
</dbReference>
<dbReference type="GO" id="GO:0008270">
    <property type="term" value="F:zinc ion binding"/>
    <property type="evidence" value="ECO:0007669"/>
    <property type="project" value="UniProtKB-KW"/>
</dbReference>
<dbReference type="SUPFAM" id="SSF57756">
    <property type="entry name" value="Retrovirus zinc finger-like domains"/>
    <property type="match status" value="1"/>
</dbReference>
<evidence type="ECO:0000256" key="3">
    <source>
        <dbReference type="SAM" id="SignalP"/>
    </source>
</evidence>
<dbReference type="PROSITE" id="PS50158">
    <property type="entry name" value="ZF_CCHC"/>
    <property type="match status" value="2"/>
</dbReference>
<organism evidence="5">
    <name type="scientific">Tanacetum cinerariifolium</name>
    <name type="common">Dalmatian daisy</name>
    <name type="synonym">Chrysanthemum cinerariifolium</name>
    <dbReference type="NCBI Taxonomy" id="118510"/>
    <lineage>
        <taxon>Eukaryota</taxon>
        <taxon>Viridiplantae</taxon>
        <taxon>Streptophyta</taxon>
        <taxon>Embryophyta</taxon>
        <taxon>Tracheophyta</taxon>
        <taxon>Spermatophyta</taxon>
        <taxon>Magnoliopsida</taxon>
        <taxon>eudicotyledons</taxon>
        <taxon>Gunneridae</taxon>
        <taxon>Pentapetalae</taxon>
        <taxon>asterids</taxon>
        <taxon>campanulids</taxon>
        <taxon>Asterales</taxon>
        <taxon>Asteraceae</taxon>
        <taxon>Asteroideae</taxon>
        <taxon>Anthemideae</taxon>
        <taxon>Anthemidinae</taxon>
        <taxon>Tanacetum</taxon>
    </lineage>
</organism>
<dbReference type="Pfam" id="PF00078">
    <property type="entry name" value="RVT_1"/>
    <property type="match status" value="1"/>
</dbReference>
<dbReference type="SUPFAM" id="SSF56672">
    <property type="entry name" value="DNA/RNA polymerases"/>
    <property type="match status" value="1"/>
</dbReference>
<feature type="compositionally biased region" description="Basic and acidic residues" evidence="2">
    <location>
        <begin position="236"/>
        <end position="246"/>
    </location>
</feature>
<feature type="region of interest" description="Disordered" evidence="2">
    <location>
        <begin position="224"/>
        <end position="246"/>
    </location>
</feature>
<keyword evidence="5" id="KW-0808">Transferase</keyword>
<dbReference type="InterPro" id="IPR043128">
    <property type="entry name" value="Rev_trsase/Diguanyl_cyclase"/>
</dbReference>
<evidence type="ECO:0000256" key="1">
    <source>
        <dbReference type="PROSITE-ProRule" id="PRU00047"/>
    </source>
</evidence>
<accession>A0A6L2L3H8</accession>
<evidence type="ECO:0000259" key="4">
    <source>
        <dbReference type="PROSITE" id="PS50158"/>
    </source>
</evidence>
<feature type="domain" description="CCHC-type" evidence="4">
    <location>
        <begin position="548"/>
        <end position="563"/>
    </location>
</feature>
<sequence>MILFGTILISIHVILVVPKEVPIALADPIGALEVGAVSVISPTGVLDLVDYSSFSDSDPSEDSLPVAPELPLVLPFLCSDDSKEDSEAEPAEQRSERHESLIPSSEFPLAPVVASLGIRQRPTILVRLGEAIPFGRPYCTHLNGLHFTSDSSFSSTSSNSSSDISSGSSSNSLSDSSSVHSSSQSHIGPSARVASPRLVDPSVRTPRCSEAFICWRSAPLSTLYPPTTSESSPDSSSERSIAHALDDLSPHKRFRDSYSSEVSGEEHMEMGIADAETVVDLGINEGVGAYTEDGIDLGIKVATIDITEDEVEFEAEASAGGTMEIDVDPLATGDIYEPTGGDALDLKGILYDISHYISEVPLDRITEFETAQRQLEAGQMKASRERAGLADRVRSLGRENLRVRALLCIERDRVDSLARHMALSQEEYRQVCRDRDDTRRRLRRLESLVERRLGFFRRTMPITRSGMTLEAIKELVNQRVEEALAAYEATRAANALEAERMKFKRQNVRGHNIARAYTAGNNERRVYNGTLPLCKKYKFHHEGPCTVRCRKCNNVGHLTRDCKAINSTTSTQRDQVVNQRVVTCYECGRKGHYRNDFPKLRDQNRRNKNWIGETRGKTYVLGGGDANPDSNVITGMFLLNNHYASVLFDSGVDRSFVSTTFSTLLDIIPNTLDVIYAVELADGRIFEPNTVLRGCTLGLLAHPFNIDLMPVELGSFDVIIGMDWLANHHTVIVCDGMIVRISYGEEVLIVQGRKPKTSGRRSDLRMCRLYRTFQRSGLPPTRQVEFKIDFVPCATLVARAPYRLAPSELQELSTQLQELYEKGFIRSSSSPWGSPVLVVKKKDGYFQMCIVYRELNKLTVKNGYPFLRIDDLFDQLQGSSVYSKIDLRSGYNQLRVRDEDILKTAFRTRYGHYEFQVMLFRLINAPAVFKDLMNRVCKPYLDKFMIIFIDDILIYCKSKE</sequence>
<dbReference type="SMART" id="SM00343">
    <property type="entry name" value="ZnF_C2HC"/>
    <property type="match status" value="2"/>
</dbReference>
<dbReference type="GO" id="GO:0003676">
    <property type="term" value="F:nucleic acid binding"/>
    <property type="evidence" value="ECO:0007669"/>
    <property type="project" value="InterPro"/>
</dbReference>
<protein>
    <submittedName>
        <fullName evidence="5">Putative reverse transcriptase domain-containing protein</fullName>
    </submittedName>
</protein>
<dbReference type="PANTHER" id="PTHR24559:SF427">
    <property type="entry name" value="RNA-DIRECTED DNA POLYMERASE"/>
    <property type="match status" value="1"/>
</dbReference>
<feature type="region of interest" description="Disordered" evidence="2">
    <location>
        <begin position="81"/>
        <end position="102"/>
    </location>
</feature>